<sequence length="178" mass="20043">MSEAAQRTLPALDVEGEIKLALDSKKAFEGNTVAQKNERNRVREVPADMVVNATLAAIAKHGADGKPGTNVYQIASSMANPLLYVDLTRSFYEHFKSSPCLDSKGRTIYVPDMKYFNSMEDFCSNLLRDAYRHFGLTDMTNQNGNINSLKLDNLCKKLVEHAKYLANLYEPYTFYDGR</sequence>
<evidence type="ECO:0000313" key="1">
    <source>
        <dbReference type="EMBL" id="KAA8517161.1"/>
    </source>
</evidence>
<protein>
    <submittedName>
        <fullName evidence="1">Uncharacterized protein</fullName>
    </submittedName>
</protein>
<evidence type="ECO:0000313" key="2">
    <source>
        <dbReference type="Proteomes" id="UP000325577"/>
    </source>
</evidence>
<dbReference type="GO" id="GO:0010345">
    <property type="term" value="P:suberin biosynthetic process"/>
    <property type="evidence" value="ECO:0007669"/>
    <property type="project" value="TreeGrafter"/>
</dbReference>
<dbReference type="PANTHER" id="PTHR11011:SF45">
    <property type="entry name" value="FATTY ACYL-COA REDUCTASE CG8306-RELATED"/>
    <property type="match status" value="1"/>
</dbReference>
<dbReference type="PANTHER" id="PTHR11011">
    <property type="entry name" value="MALE STERILITY PROTEIN 2-RELATED"/>
    <property type="match status" value="1"/>
</dbReference>
<keyword evidence="2" id="KW-1185">Reference proteome</keyword>
<dbReference type="GO" id="GO:0035336">
    <property type="term" value="P:long-chain fatty-acyl-CoA metabolic process"/>
    <property type="evidence" value="ECO:0007669"/>
    <property type="project" value="TreeGrafter"/>
</dbReference>
<dbReference type="OrthoDB" id="1725519at2759"/>
<dbReference type="Proteomes" id="UP000325577">
    <property type="component" value="Linkage Group LG8"/>
</dbReference>
<gene>
    <name evidence="1" type="ORF">F0562_017454</name>
</gene>
<accession>A0A5J4ZIW6</accession>
<proteinExistence type="predicted"/>
<reference evidence="1 2" key="1">
    <citation type="submission" date="2019-09" db="EMBL/GenBank/DDBJ databases">
        <title>A chromosome-level genome assembly of the Chinese tupelo Nyssa sinensis.</title>
        <authorList>
            <person name="Yang X."/>
            <person name="Kang M."/>
            <person name="Yang Y."/>
            <person name="Xiong H."/>
            <person name="Wang M."/>
            <person name="Zhang Z."/>
            <person name="Wang Z."/>
            <person name="Wu H."/>
            <person name="Ma T."/>
            <person name="Liu J."/>
            <person name="Xi Z."/>
        </authorList>
    </citation>
    <scope>NUCLEOTIDE SEQUENCE [LARGE SCALE GENOMIC DNA]</scope>
    <source>
        <strain evidence="1">J267</strain>
        <tissue evidence="1">Leaf</tissue>
    </source>
</reference>
<dbReference type="EMBL" id="CM018051">
    <property type="protein sequence ID" value="KAA8517161.1"/>
    <property type="molecule type" value="Genomic_DNA"/>
</dbReference>
<dbReference type="AlphaFoldDB" id="A0A5J4ZIW6"/>
<name>A0A5J4ZIW6_9ASTE</name>
<dbReference type="InterPro" id="IPR026055">
    <property type="entry name" value="FAR"/>
</dbReference>
<organism evidence="1 2">
    <name type="scientific">Nyssa sinensis</name>
    <dbReference type="NCBI Taxonomy" id="561372"/>
    <lineage>
        <taxon>Eukaryota</taxon>
        <taxon>Viridiplantae</taxon>
        <taxon>Streptophyta</taxon>
        <taxon>Embryophyta</taxon>
        <taxon>Tracheophyta</taxon>
        <taxon>Spermatophyta</taxon>
        <taxon>Magnoliopsida</taxon>
        <taxon>eudicotyledons</taxon>
        <taxon>Gunneridae</taxon>
        <taxon>Pentapetalae</taxon>
        <taxon>asterids</taxon>
        <taxon>Cornales</taxon>
        <taxon>Nyssaceae</taxon>
        <taxon>Nyssa</taxon>
    </lineage>
</organism>
<dbReference type="GO" id="GO:0080019">
    <property type="term" value="F:alcohol-forming very long-chain fatty acyl-CoA reductase activity"/>
    <property type="evidence" value="ECO:0007669"/>
    <property type="project" value="InterPro"/>
</dbReference>